<reference evidence="1" key="2">
    <citation type="submission" date="2023-05" db="EMBL/GenBank/DDBJ databases">
        <authorList>
            <consortium name="Lawrence Berkeley National Laboratory"/>
            <person name="Steindorff A."/>
            <person name="Hensen N."/>
            <person name="Bonometti L."/>
            <person name="Westerberg I."/>
            <person name="Brannstrom I.O."/>
            <person name="Guillou S."/>
            <person name="Cros-Aarteil S."/>
            <person name="Calhoun S."/>
            <person name="Haridas S."/>
            <person name="Kuo A."/>
            <person name="Mondo S."/>
            <person name="Pangilinan J."/>
            <person name="Riley R."/>
            <person name="Labutti K."/>
            <person name="Andreopoulos B."/>
            <person name="Lipzen A."/>
            <person name="Chen C."/>
            <person name="Yanf M."/>
            <person name="Daum C."/>
            <person name="Ng V."/>
            <person name="Clum A."/>
            <person name="Ohm R."/>
            <person name="Martin F."/>
            <person name="Silar P."/>
            <person name="Natvig D."/>
            <person name="Lalanne C."/>
            <person name="Gautier V."/>
            <person name="Ament-Velasquez S.L."/>
            <person name="Kruys A."/>
            <person name="Hutchinson M.I."/>
            <person name="Powell A.J."/>
            <person name="Barry K."/>
            <person name="Miller A.N."/>
            <person name="Grigoriev I.V."/>
            <person name="Debuchy R."/>
            <person name="Gladieux P."/>
            <person name="Thoren M.H."/>
            <person name="Johannesson H."/>
        </authorList>
    </citation>
    <scope>NUCLEOTIDE SEQUENCE</scope>
    <source>
        <strain evidence="1">CBS 123565</strain>
    </source>
</reference>
<comment type="caution">
    <text evidence="1">The sequence shown here is derived from an EMBL/GenBank/DDBJ whole genome shotgun (WGS) entry which is preliminary data.</text>
</comment>
<protein>
    <submittedName>
        <fullName evidence="1">Uncharacterized protein</fullName>
    </submittedName>
</protein>
<accession>A0AAN6ZDY7</accession>
<name>A0AAN6ZDY7_9PEZI</name>
<organism evidence="1 2">
    <name type="scientific">Trichocladium antarcticum</name>
    <dbReference type="NCBI Taxonomy" id="1450529"/>
    <lineage>
        <taxon>Eukaryota</taxon>
        <taxon>Fungi</taxon>
        <taxon>Dikarya</taxon>
        <taxon>Ascomycota</taxon>
        <taxon>Pezizomycotina</taxon>
        <taxon>Sordariomycetes</taxon>
        <taxon>Sordariomycetidae</taxon>
        <taxon>Sordariales</taxon>
        <taxon>Chaetomiaceae</taxon>
        <taxon>Trichocladium</taxon>
    </lineage>
</organism>
<gene>
    <name evidence="1" type="ORF">BT67DRAFT_253702</name>
</gene>
<sequence length="172" mass="18720">MVREIDCLWLLEDDCAKIHVVAMVMRVTLRDAGNRWDCNPSDDEHAHLPVGVVPASWLPGQAGGRLGQLYRSNTCRTWGSSSSCAYPRGTAACMPACLLAVVLVQPHPSSPSLLITGTDVQITSSMLPVLCPESWGWGMIDVPKMPSHNYPAAQPSMPPSREPCMHWKAGEV</sequence>
<keyword evidence="2" id="KW-1185">Reference proteome</keyword>
<evidence type="ECO:0000313" key="1">
    <source>
        <dbReference type="EMBL" id="KAK4135560.1"/>
    </source>
</evidence>
<dbReference type="EMBL" id="MU853405">
    <property type="protein sequence ID" value="KAK4135560.1"/>
    <property type="molecule type" value="Genomic_DNA"/>
</dbReference>
<reference evidence="1" key="1">
    <citation type="journal article" date="2023" name="Mol. Phylogenet. Evol.">
        <title>Genome-scale phylogeny and comparative genomics of the fungal order Sordariales.</title>
        <authorList>
            <person name="Hensen N."/>
            <person name="Bonometti L."/>
            <person name="Westerberg I."/>
            <person name="Brannstrom I.O."/>
            <person name="Guillou S."/>
            <person name="Cros-Aarteil S."/>
            <person name="Calhoun S."/>
            <person name="Haridas S."/>
            <person name="Kuo A."/>
            <person name="Mondo S."/>
            <person name="Pangilinan J."/>
            <person name="Riley R."/>
            <person name="LaButti K."/>
            <person name="Andreopoulos B."/>
            <person name="Lipzen A."/>
            <person name="Chen C."/>
            <person name="Yan M."/>
            <person name="Daum C."/>
            <person name="Ng V."/>
            <person name="Clum A."/>
            <person name="Steindorff A."/>
            <person name="Ohm R.A."/>
            <person name="Martin F."/>
            <person name="Silar P."/>
            <person name="Natvig D.O."/>
            <person name="Lalanne C."/>
            <person name="Gautier V."/>
            <person name="Ament-Velasquez S.L."/>
            <person name="Kruys A."/>
            <person name="Hutchinson M.I."/>
            <person name="Powell A.J."/>
            <person name="Barry K."/>
            <person name="Miller A.N."/>
            <person name="Grigoriev I.V."/>
            <person name="Debuchy R."/>
            <person name="Gladieux P."/>
            <person name="Hiltunen Thoren M."/>
            <person name="Johannesson H."/>
        </authorList>
    </citation>
    <scope>NUCLEOTIDE SEQUENCE</scope>
    <source>
        <strain evidence="1">CBS 123565</strain>
    </source>
</reference>
<evidence type="ECO:0000313" key="2">
    <source>
        <dbReference type="Proteomes" id="UP001304895"/>
    </source>
</evidence>
<dbReference type="Proteomes" id="UP001304895">
    <property type="component" value="Unassembled WGS sequence"/>
</dbReference>
<proteinExistence type="predicted"/>
<dbReference type="AlphaFoldDB" id="A0AAN6ZDY7"/>